<feature type="region of interest" description="Disordered" evidence="1">
    <location>
        <begin position="156"/>
        <end position="198"/>
    </location>
</feature>
<dbReference type="InterPro" id="IPR002350">
    <property type="entry name" value="Kazal_dom"/>
</dbReference>
<dbReference type="EMBL" id="GL433968">
    <property type="protein sequence ID" value="EFN50562.1"/>
    <property type="molecule type" value="Genomic_DNA"/>
</dbReference>
<evidence type="ECO:0000259" key="2">
    <source>
        <dbReference type="PROSITE" id="PS51465"/>
    </source>
</evidence>
<dbReference type="KEGG" id="cvr:CHLNCDRAFT_55744"/>
<dbReference type="GeneID" id="17349995"/>
<name>E1ZUD3_CHLVA</name>
<dbReference type="Proteomes" id="UP000008141">
    <property type="component" value="Unassembled WGS sequence"/>
</dbReference>
<dbReference type="RefSeq" id="XP_005842694.1">
    <property type="nucleotide sequence ID" value="XM_005842637.1"/>
</dbReference>
<dbReference type="Gene3D" id="3.30.60.30">
    <property type="match status" value="1"/>
</dbReference>
<dbReference type="Pfam" id="PF00050">
    <property type="entry name" value="Kazal_1"/>
    <property type="match status" value="1"/>
</dbReference>
<evidence type="ECO:0000313" key="3">
    <source>
        <dbReference type="EMBL" id="EFN50562.1"/>
    </source>
</evidence>
<feature type="compositionally biased region" description="Low complexity" evidence="1">
    <location>
        <begin position="178"/>
        <end position="195"/>
    </location>
</feature>
<dbReference type="PROSITE" id="PS00282">
    <property type="entry name" value="KAZAL_1"/>
    <property type="match status" value="1"/>
</dbReference>
<protein>
    <recommendedName>
        <fullName evidence="2">Kazal-like domain-containing protein</fullName>
    </recommendedName>
</protein>
<dbReference type="AlphaFoldDB" id="E1ZUD3"/>
<sequence>MHWSPLGAFAGLPTGACARVKPLWKCDELSEAQCAVECAPKEPPEEEEDSCDACPRSYLPHCGKDGAVYPNLCLLKCARVELLFPCADGEDCADACQQSAAVCGCDLLSAVAEVCGYSGAVYQHPCFARCAGDRIRLKCAAGADCAADCQQAAAEDDTDVPTDDSAGEGGSGGGTVDGGPTPTVRPVVRPVVTPSNSPGGTIKRGTAVACAAKCSAAEKKKAPLCAADGRILNSACDLKCTKPAAKLLWACGTKKNCKDDCRAAADKAACAKKCKAGGKKVCGVDGKVYANDECR</sequence>
<reference evidence="3 4" key="1">
    <citation type="journal article" date="2010" name="Plant Cell">
        <title>The Chlorella variabilis NC64A genome reveals adaptation to photosymbiosis, coevolution with viruses, and cryptic sex.</title>
        <authorList>
            <person name="Blanc G."/>
            <person name="Duncan G."/>
            <person name="Agarkova I."/>
            <person name="Borodovsky M."/>
            <person name="Gurnon J."/>
            <person name="Kuo A."/>
            <person name="Lindquist E."/>
            <person name="Lucas S."/>
            <person name="Pangilinan J."/>
            <person name="Polle J."/>
            <person name="Salamov A."/>
            <person name="Terry A."/>
            <person name="Yamada T."/>
            <person name="Dunigan D.D."/>
            <person name="Grigoriev I.V."/>
            <person name="Claverie J.M."/>
            <person name="Van Etten J.L."/>
        </authorList>
    </citation>
    <scope>NUCLEOTIDE SEQUENCE [LARGE SCALE GENOMIC DNA]</scope>
    <source>
        <strain evidence="3 4">NC64A</strain>
    </source>
</reference>
<feature type="non-terminal residue" evidence="3">
    <location>
        <position position="295"/>
    </location>
</feature>
<dbReference type="PROSITE" id="PS51465">
    <property type="entry name" value="KAZAL_2"/>
    <property type="match status" value="1"/>
</dbReference>
<feature type="domain" description="Kazal-like" evidence="2">
    <location>
        <begin position="45"/>
        <end position="88"/>
    </location>
</feature>
<keyword evidence="4" id="KW-1185">Reference proteome</keyword>
<accession>E1ZUD3</accession>
<gene>
    <name evidence="3" type="ORF">CHLNCDRAFT_55744</name>
</gene>
<organism evidence="4">
    <name type="scientific">Chlorella variabilis</name>
    <name type="common">Green alga</name>
    <dbReference type="NCBI Taxonomy" id="554065"/>
    <lineage>
        <taxon>Eukaryota</taxon>
        <taxon>Viridiplantae</taxon>
        <taxon>Chlorophyta</taxon>
        <taxon>core chlorophytes</taxon>
        <taxon>Trebouxiophyceae</taxon>
        <taxon>Chlorellales</taxon>
        <taxon>Chlorellaceae</taxon>
        <taxon>Chlorella clade</taxon>
        <taxon>Chlorella</taxon>
    </lineage>
</organism>
<evidence type="ECO:0000313" key="4">
    <source>
        <dbReference type="Proteomes" id="UP000008141"/>
    </source>
</evidence>
<dbReference type="Pfam" id="PF07648">
    <property type="entry name" value="Kazal_2"/>
    <property type="match status" value="1"/>
</dbReference>
<dbReference type="SUPFAM" id="SSF100895">
    <property type="entry name" value="Kazal-type serine protease inhibitors"/>
    <property type="match status" value="1"/>
</dbReference>
<feature type="compositionally biased region" description="Gly residues" evidence="1">
    <location>
        <begin position="167"/>
        <end position="177"/>
    </location>
</feature>
<feature type="compositionally biased region" description="Acidic residues" evidence="1">
    <location>
        <begin position="156"/>
        <end position="166"/>
    </location>
</feature>
<dbReference type="CDD" id="cd00104">
    <property type="entry name" value="KAZAL_FS"/>
    <property type="match status" value="1"/>
</dbReference>
<evidence type="ECO:0000256" key="1">
    <source>
        <dbReference type="SAM" id="MobiDB-lite"/>
    </source>
</evidence>
<dbReference type="InParanoid" id="E1ZUD3"/>
<dbReference type="InterPro" id="IPR036058">
    <property type="entry name" value="Kazal_dom_sf"/>
</dbReference>
<proteinExistence type="predicted"/>